<evidence type="ECO:0000313" key="3">
    <source>
        <dbReference type="Proteomes" id="UP000218231"/>
    </source>
</evidence>
<gene>
    <name evidence="2" type="ORF">WR25_04956</name>
</gene>
<proteinExistence type="predicted"/>
<accession>A0A2A2JQY0</accession>
<comment type="caution">
    <text evidence="2">The sequence shown here is derived from an EMBL/GenBank/DDBJ whole genome shotgun (WGS) entry which is preliminary data.</text>
</comment>
<organism evidence="2 3">
    <name type="scientific">Diploscapter pachys</name>
    <dbReference type="NCBI Taxonomy" id="2018661"/>
    <lineage>
        <taxon>Eukaryota</taxon>
        <taxon>Metazoa</taxon>
        <taxon>Ecdysozoa</taxon>
        <taxon>Nematoda</taxon>
        <taxon>Chromadorea</taxon>
        <taxon>Rhabditida</taxon>
        <taxon>Rhabditina</taxon>
        <taxon>Rhabditomorpha</taxon>
        <taxon>Rhabditoidea</taxon>
        <taxon>Rhabditidae</taxon>
        <taxon>Diploscapter</taxon>
    </lineage>
</organism>
<sequence>MLIVEWLDRLRQRFLRRHTFNTLHQESDVDEPSTSQQPERIKRSQQAERIKMKLELFAHSLRTSKHRLGDLIGREWIVRAPRARSSALFVELAYLVLNYQGGNAILGQDF</sequence>
<name>A0A2A2JQY0_9BILA</name>
<protein>
    <submittedName>
        <fullName evidence="2">Uncharacterized protein</fullName>
    </submittedName>
</protein>
<keyword evidence="3" id="KW-1185">Reference proteome</keyword>
<dbReference type="AlphaFoldDB" id="A0A2A2JQY0"/>
<dbReference type="EMBL" id="LIAE01010286">
    <property type="protein sequence ID" value="PAV64053.1"/>
    <property type="molecule type" value="Genomic_DNA"/>
</dbReference>
<dbReference type="Proteomes" id="UP000218231">
    <property type="component" value="Unassembled WGS sequence"/>
</dbReference>
<evidence type="ECO:0000313" key="2">
    <source>
        <dbReference type="EMBL" id="PAV64053.1"/>
    </source>
</evidence>
<feature type="region of interest" description="Disordered" evidence="1">
    <location>
        <begin position="25"/>
        <end position="44"/>
    </location>
</feature>
<evidence type="ECO:0000256" key="1">
    <source>
        <dbReference type="SAM" id="MobiDB-lite"/>
    </source>
</evidence>
<reference evidence="2 3" key="1">
    <citation type="journal article" date="2017" name="Curr. Biol.">
        <title>Genome architecture and evolution of a unichromosomal asexual nematode.</title>
        <authorList>
            <person name="Fradin H."/>
            <person name="Zegar C."/>
            <person name="Gutwein M."/>
            <person name="Lucas J."/>
            <person name="Kovtun M."/>
            <person name="Corcoran D."/>
            <person name="Baugh L.R."/>
            <person name="Kiontke K."/>
            <person name="Gunsalus K."/>
            <person name="Fitch D.H."/>
            <person name="Piano F."/>
        </authorList>
    </citation>
    <scope>NUCLEOTIDE SEQUENCE [LARGE SCALE GENOMIC DNA]</scope>
    <source>
        <strain evidence="2">PF1309</strain>
    </source>
</reference>